<evidence type="ECO:0000313" key="5">
    <source>
        <dbReference type="Proteomes" id="UP000663870"/>
    </source>
</evidence>
<sequence length="542" mass="63370">MAIVVGNSKTEYAMNIHGEGKDVKMNIGDTAIKASTDTAAQEVINKVGKTAGKIIESGGDVITAPALWLKDMQKNWLTYMILAAIILMDINEDIQELEEEEEENISPIIQIFECLTFERGHQIHDQVTSMIDLFSLSNVTLDMLDTLIQCVKIVFIHQHTNKNMQILDFLITLTYVTHINYKNNKNLSLIFDALIDIYLLSQIRYTTFYILNKLQSFIDLSRSPNIPDQFEQYLLELLNNETTFLVLDEITLLAAKFQYKNHQFIDAFLCRINSPKWFSYLDRRRQIVSLLEYSSSSLNFLLSTIKIDNDLSQLAFESLLADERGFTFDKLDFHGRLIIFQIASKSRDLSHLIFTQWISPSRYELVDILRLCKISNLNENKKNNNSLHIETCLRYFLDDNNIRRIIINNTKNSPWYKQRILCQLMNEEDDDTNIHLDFHEFISYFYRSIKLSVNKNLSSIEEFIICQYASILSTFDMLDIYRRKCIEAIGRCILVHFGQYEIIIERAFQLIHRIHPSIDTINERYQLITYTLNDIYYSTLSK</sequence>
<organism evidence="2 4">
    <name type="scientific">Rotaria sordida</name>
    <dbReference type="NCBI Taxonomy" id="392033"/>
    <lineage>
        <taxon>Eukaryota</taxon>
        <taxon>Metazoa</taxon>
        <taxon>Spiralia</taxon>
        <taxon>Gnathifera</taxon>
        <taxon>Rotifera</taxon>
        <taxon>Eurotatoria</taxon>
        <taxon>Bdelloidea</taxon>
        <taxon>Philodinida</taxon>
        <taxon>Philodinidae</taxon>
        <taxon>Rotaria</taxon>
    </lineage>
</organism>
<reference evidence="2" key="1">
    <citation type="submission" date="2021-02" db="EMBL/GenBank/DDBJ databases">
        <authorList>
            <person name="Nowell W R."/>
        </authorList>
    </citation>
    <scope>NUCLEOTIDE SEQUENCE</scope>
</reference>
<evidence type="ECO:0000313" key="1">
    <source>
        <dbReference type="EMBL" id="CAF1223239.1"/>
    </source>
</evidence>
<evidence type="ECO:0000313" key="4">
    <source>
        <dbReference type="Proteomes" id="UP000663864"/>
    </source>
</evidence>
<dbReference type="Proteomes" id="UP000663864">
    <property type="component" value="Unassembled WGS sequence"/>
</dbReference>
<protein>
    <submittedName>
        <fullName evidence="2">Uncharacterized protein</fullName>
    </submittedName>
</protein>
<dbReference type="EMBL" id="CAJNOL010002470">
    <property type="protein sequence ID" value="CAF1503441.1"/>
    <property type="molecule type" value="Genomic_DNA"/>
</dbReference>
<evidence type="ECO:0000313" key="3">
    <source>
        <dbReference type="EMBL" id="CAF1503441.1"/>
    </source>
</evidence>
<dbReference type="Proteomes" id="UP000663854">
    <property type="component" value="Unassembled WGS sequence"/>
</dbReference>
<comment type="caution">
    <text evidence="2">The sequence shown here is derived from an EMBL/GenBank/DDBJ whole genome shotgun (WGS) entry which is preliminary data.</text>
</comment>
<dbReference type="AlphaFoldDB" id="A0A815BVW7"/>
<proteinExistence type="predicted"/>
<name>A0A815BVW7_9BILA</name>
<gene>
    <name evidence="3" type="ORF">JXQ802_LOCUS40563</name>
    <name evidence="1" type="ORF">PYM288_LOCUS25985</name>
    <name evidence="2" type="ORF">ZHD862_LOCUS26662</name>
</gene>
<accession>A0A815BVW7</accession>
<evidence type="ECO:0000313" key="2">
    <source>
        <dbReference type="EMBL" id="CAF1275812.1"/>
    </source>
</evidence>
<dbReference type="EMBL" id="CAJNOH010001492">
    <property type="protein sequence ID" value="CAF1223239.1"/>
    <property type="molecule type" value="Genomic_DNA"/>
</dbReference>
<keyword evidence="5" id="KW-1185">Reference proteome</keyword>
<dbReference type="EMBL" id="CAJNOT010002024">
    <property type="protein sequence ID" value="CAF1275812.1"/>
    <property type="molecule type" value="Genomic_DNA"/>
</dbReference>
<dbReference type="Proteomes" id="UP000663870">
    <property type="component" value="Unassembled WGS sequence"/>
</dbReference>